<evidence type="ECO:0008006" key="3">
    <source>
        <dbReference type="Google" id="ProtNLM"/>
    </source>
</evidence>
<proteinExistence type="predicted"/>
<keyword evidence="2" id="KW-1185">Reference proteome</keyword>
<name>A0A151TUE9_CAJCA</name>
<dbReference type="EMBL" id="CM003605">
    <property type="protein sequence ID" value="KYP70628.1"/>
    <property type="molecule type" value="Genomic_DNA"/>
</dbReference>
<accession>A0A151TUE9</accession>
<sequence>MKQVLLTKNKLKFVNGKISPLASDDPLYEAWERCNVMVLSWIIINLSLEIVKSIICKEDVNKLCGMRVLIVFYQIVPLI</sequence>
<reference evidence="1 2" key="1">
    <citation type="journal article" date="2012" name="Nat. Biotechnol.">
        <title>Draft genome sequence of pigeonpea (Cajanus cajan), an orphan legume crop of resource-poor farmers.</title>
        <authorList>
            <person name="Varshney R.K."/>
            <person name="Chen W."/>
            <person name="Li Y."/>
            <person name="Bharti A.K."/>
            <person name="Saxena R.K."/>
            <person name="Schlueter J.A."/>
            <person name="Donoghue M.T."/>
            <person name="Azam S."/>
            <person name="Fan G."/>
            <person name="Whaley A.M."/>
            <person name="Farmer A.D."/>
            <person name="Sheridan J."/>
            <person name="Iwata A."/>
            <person name="Tuteja R."/>
            <person name="Penmetsa R.V."/>
            <person name="Wu W."/>
            <person name="Upadhyaya H.D."/>
            <person name="Yang S.P."/>
            <person name="Shah T."/>
            <person name="Saxena K.B."/>
            <person name="Michael T."/>
            <person name="McCombie W.R."/>
            <person name="Yang B."/>
            <person name="Zhang G."/>
            <person name="Yang H."/>
            <person name="Wang J."/>
            <person name="Spillane C."/>
            <person name="Cook D.R."/>
            <person name="May G.D."/>
            <person name="Xu X."/>
            <person name="Jackson S.A."/>
        </authorList>
    </citation>
    <scope>NUCLEOTIDE SEQUENCE [LARGE SCALE GENOMIC DNA]</scope>
    <source>
        <strain evidence="2">cv. Asha</strain>
    </source>
</reference>
<organism evidence="1 2">
    <name type="scientific">Cajanus cajan</name>
    <name type="common">Pigeon pea</name>
    <name type="synonym">Cajanus indicus</name>
    <dbReference type="NCBI Taxonomy" id="3821"/>
    <lineage>
        <taxon>Eukaryota</taxon>
        <taxon>Viridiplantae</taxon>
        <taxon>Streptophyta</taxon>
        <taxon>Embryophyta</taxon>
        <taxon>Tracheophyta</taxon>
        <taxon>Spermatophyta</taxon>
        <taxon>Magnoliopsida</taxon>
        <taxon>eudicotyledons</taxon>
        <taxon>Gunneridae</taxon>
        <taxon>Pentapetalae</taxon>
        <taxon>rosids</taxon>
        <taxon>fabids</taxon>
        <taxon>Fabales</taxon>
        <taxon>Fabaceae</taxon>
        <taxon>Papilionoideae</taxon>
        <taxon>50 kb inversion clade</taxon>
        <taxon>NPAAA clade</taxon>
        <taxon>indigoferoid/millettioid clade</taxon>
        <taxon>Phaseoleae</taxon>
        <taxon>Cajanus</taxon>
    </lineage>
</organism>
<evidence type="ECO:0000313" key="2">
    <source>
        <dbReference type="Proteomes" id="UP000075243"/>
    </source>
</evidence>
<dbReference type="AlphaFoldDB" id="A0A151TUE9"/>
<protein>
    <recommendedName>
        <fullName evidence="3">Retrotransposon Copia-like N-terminal domain-containing protein</fullName>
    </recommendedName>
</protein>
<gene>
    <name evidence="1" type="ORF">KK1_009851</name>
</gene>
<evidence type="ECO:0000313" key="1">
    <source>
        <dbReference type="EMBL" id="KYP70628.1"/>
    </source>
</evidence>
<dbReference type="Gramene" id="C.cajan_09580.t">
    <property type="protein sequence ID" value="C.cajan_09580.t.cds1"/>
    <property type="gene ID" value="C.cajan_09580"/>
</dbReference>
<dbReference type="PANTHER" id="PTHR37610">
    <property type="entry name" value="CCHC-TYPE DOMAIN-CONTAINING PROTEIN"/>
    <property type="match status" value="1"/>
</dbReference>
<dbReference type="Proteomes" id="UP000075243">
    <property type="component" value="Chromosome 3"/>
</dbReference>
<dbReference type="PANTHER" id="PTHR37610:SF55">
    <property type="entry name" value="RETROTRANSPOSON COPIA-LIKE N-TERMINAL DOMAIN-CONTAINING PROTEIN"/>
    <property type="match status" value="1"/>
</dbReference>